<dbReference type="InterPro" id="IPR036890">
    <property type="entry name" value="HATPase_C_sf"/>
</dbReference>
<proteinExistence type="predicted"/>
<dbReference type="Gene3D" id="3.30.565.10">
    <property type="entry name" value="Histidine kinase-like ATPase, C-terminal domain"/>
    <property type="match status" value="1"/>
</dbReference>
<feature type="transmembrane region" description="Helical" evidence="1">
    <location>
        <begin position="71"/>
        <end position="89"/>
    </location>
</feature>
<dbReference type="SUPFAM" id="SSF55874">
    <property type="entry name" value="ATPase domain of HSP90 chaperone/DNA topoisomerase II/histidine kinase"/>
    <property type="match status" value="1"/>
</dbReference>
<accession>A0A0C2NZI4</accession>
<keyword evidence="1" id="KW-1133">Transmembrane helix</keyword>
<feature type="transmembrane region" description="Helical" evidence="1">
    <location>
        <begin position="39"/>
        <end position="59"/>
    </location>
</feature>
<reference evidence="3 4" key="1">
    <citation type="submission" date="2014-11" db="EMBL/GenBank/DDBJ databases">
        <title>Draft Genome Sequence of Vibrio piscirenalis strains CECT 8603T and CECT 8604, two marine Gammaproteobacterium isolated from cultured gilthead sea bream (Sparus aurata).</title>
        <authorList>
            <person name="Arahal D.R."/>
            <person name="Rodrigo-Torres L."/>
            <person name="Lucena T."/>
            <person name="Pujalte M.J."/>
        </authorList>
    </citation>
    <scope>NUCLEOTIDE SEQUENCE [LARGE SCALE GENOMIC DNA]</scope>
    <source>
        <strain evidence="3 4">DCR 1-4-2</strain>
    </source>
</reference>
<feature type="domain" description="Histidine kinase" evidence="2">
    <location>
        <begin position="186"/>
        <end position="341"/>
    </location>
</feature>
<dbReference type="InterPro" id="IPR050640">
    <property type="entry name" value="Bact_2-comp_sensor_kinase"/>
</dbReference>
<evidence type="ECO:0000256" key="1">
    <source>
        <dbReference type="SAM" id="Phobius"/>
    </source>
</evidence>
<dbReference type="PANTHER" id="PTHR34220:SF9">
    <property type="entry name" value="SIGNAL TRANSDUCTION HISTIDINE KINASE INTERNAL REGION DOMAIN-CONTAINING PROTEIN"/>
    <property type="match status" value="1"/>
</dbReference>
<dbReference type="AlphaFoldDB" id="A0A0C2NZI4"/>
<dbReference type="RefSeq" id="WP_040988279.1">
    <property type="nucleotide sequence ID" value="NZ_JTKH01000006.1"/>
</dbReference>
<evidence type="ECO:0000259" key="2">
    <source>
        <dbReference type="PROSITE" id="PS50109"/>
    </source>
</evidence>
<dbReference type="GO" id="GO:0000155">
    <property type="term" value="F:phosphorelay sensor kinase activity"/>
    <property type="evidence" value="ECO:0007669"/>
    <property type="project" value="InterPro"/>
</dbReference>
<gene>
    <name evidence="3" type="ORF">OJ16_05740</name>
</gene>
<dbReference type="EMBL" id="JTKH01000006">
    <property type="protein sequence ID" value="KII80795.1"/>
    <property type="molecule type" value="Genomic_DNA"/>
</dbReference>
<dbReference type="InterPro" id="IPR010559">
    <property type="entry name" value="Sig_transdc_His_kin_internal"/>
</dbReference>
<keyword evidence="1" id="KW-0472">Membrane</keyword>
<evidence type="ECO:0000313" key="4">
    <source>
        <dbReference type="Proteomes" id="UP000031672"/>
    </source>
</evidence>
<evidence type="ECO:0000313" key="3">
    <source>
        <dbReference type="EMBL" id="KII80795.1"/>
    </source>
</evidence>
<dbReference type="OrthoDB" id="2514702at2"/>
<keyword evidence="1" id="KW-0812">Transmembrane</keyword>
<dbReference type="GO" id="GO:0016020">
    <property type="term" value="C:membrane"/>
    <property type="evidence" value="ECO:0007669"/>
    <property type="project" value="InterPro"/>
</dbReference>
<organism evidence="3 4">
    <name type="scientific">Vibrio renipiscarius</name>
    <dbReference type="NCBI Taxonomy" id="1461322"/>
    <lineage>
        <taxon>Bacteria</taxon>
        <taxon>Pseudomonadati</taxon>
        <taxon>Pseudomonadota</taxon>
        <taxon>Gammaproteobacteria</taxon>
        <taxon>Vibrionales</taxon>
        <taxon>Vibrionaceae</taxon>
        <taxon>Vibrio</taxon>
    </lineage>
</organism>
<dbReference type="InterPro" id="IPR005467">
    <property type="entry name" value="His_kinase_dom"/>
</dbReference>
<dbReference type="PROSITE" id="PS50109">
    <property type="entry name" value="HIS_KIN"/>
    <property type="match status" value="1"/>
</dbReference>
<accession>A0A0C2NXE9</accession>
<feature type="transmembrane region" description="Helical" evidence="1">
    <location>
        <begin position="101"/>
        <end position="120"/>
    </location>
</feature>
<dbReference type="STRING" id="1461322.OJ16_05740"/>
<dbReference type="Pfam" id="PF02518">
    <property type="entry name" value="HATPase_c"/>
    <property type="match status" value="1"/>
</dbReference>
<sequence>MTRSRDTLSPKWRNFIITSLFCLMVSIATYTIWGGKAYVHVLTSLGYGYSALLTSFFLNNLFPTLHNGIESAISLTFSVILGSLNAWFWLNTYLGANLSDLLPVVMLGIIFSLMCFYYFYNREQMMIADKLLEETKRKQVEQEKALILSQLMQMQSQIEPHFLFNTLANISALMSQDVTKARMMLDKLTELLRTTLANSRLSETTVDSEIRQLSAYLAIQKIRLDERLNFTINVDDQLTYALIPPMLIQPLVENAIKHGIEPKAAGGTIDVSLSQHQQHLKIQVKDDGVGLNELTETKGNGVGLSNIKQRVKGLYEQLGSVVVTQPQCGGFCVTISIPITPLSTNQKALLP</sequence>
<dbReference type="SMART" id="SM00387">
    <property type="entry name" value="HATPase_c"/>
    <property type="match status" value="1"/>
</dbReference>
<dbReference type="PANTHER" id="PTHR34220">
    <property type="entry name" value="SENSOR HISTIDINE KINASE YPDA"/>
    <property type="match status" value="1"/>
</dbReference>
<feature type="transmembrane region" description="Helical" evidence="1">
    <location>
        <begin position="12"/>
        <end position="33"/>
    </location>
</feature>
<comment type="caution">
    <text evidence="3">The sequence shown here is derived from an EMBL/GenBank/DDBJ whole genome shotgun (WGS) entry which is preliminary data.</text>
</comment>
<protein>
    <submittedName>
        <fullName evidence="3">ATPase</fullName>
    </submittedName>
</protein>
<name>A0A0C2NZI4_9VIBR</name>
<dbReference type="InterPro" id="IPR003594">
    <property type="entry name" value="HATPase_dom"/>
</dbReference>
<dbReference type="Proteomes" id="UP000031672">
    <property type="component" value="Unassembled WGS sequence"/>
</dbReference>
<dbReference type="Pfam" id="PF06580">
    <property type="entry name" value="His_kinase"/>
    <property type="match status" value="1"/>
</dbReference>
<keyword evidence="4" id="KW-1185">Reference proteome</keyword>